<evidence type="ECO:0000313" key="7">
    <source>
        <dbReference type="EMBL" id="MFD1067092.1"/>
    </source>
</evidence>
<keyword evidence="2" id="KW-0863">Zinc-finger</keyword>
<comment type="caution">
    <text evidence="7">The sequence shown here is derived from an EMBL/GenBank/DDBJ whole genome shotgun (WGS) entry which is preliminary data.</text>
</comment>
<organism evidence="7 8">
    <name type="scientific">Oceanobacillus locisalsi</name>
    <dbReference type="NCBI Taxonomy" id="546107"/>
    <lineage>
        <taxon>Bacteria</taxon>
        <taxon>Bacillati</taxon>
        <taxon>Bacillota</taxon>
        <taxon>Bacilli</taxon>
        <taxon>Bacillales</taxon>
        <taxon>Bacillaceae</taxon>
        <taxon>Oceanobacillus</taxon>
    </lineage>
</organism>
<sequence length="207" mass="23725">MKADIKQLKQRLLTRQEELIERINGRKEMNYEFSQEVMGELSNYDNHPADTGTELFEREKDSALERHAESELEDINKAIHAMEEGTYGICKVCGENIEPERLEALPTADCCKQHAEQWAYHGETTPKETFRGREDGGENSWEDVQQYGTSSYTPDYHDGTGVSEDGKESADDIQVEDFLAADMEGKYTGVMPNHEAYEDELDREEEE</sequence>
<dbReference type="InterPro" id="IPR037187">
    <property type="entry name" value="DnaK_N"/>
</dbReference>
<keyword evidence="8" id="KW-1185">Reference proteome</keyword>
<reference evidence="8" key="1">
    <citation type="journal article" date="2019" name="Int. J. Syst. Evol. Microbiol.">
        <title>The Global Catalogue of Microorganisms (GCM) 10K type strain sequencing project: providing services to taxonomists for standard genome sequencing and annotation.</title>
        <authorList>
            <consortium name="The Broad Institute Genomics Platform"/>
            <consortium name="The Broad Institute Genome Sequencing Center for Infectious Disease"/>
            <person name="Wu L."/>
            <person name="Ma J."/>
        </authorList>
    </citation>
    <scope>NUCLEOTIDE SEQUENCE [LARGE SCALE GENOMIC DNA]</scope>
    <source>
        <strain evidence="8">CCUG 56608</strain>
    </source>
</reference>
<evidence type="ECO:0000256" key="2">
    <source>
        <dbReference type="ARBA" id="ARBA00022771"/>
    </source>
</evidence>
<dbReference type="InterPro" id="IPR014240">
    <property type="entry name" value="YteA"/>
</dbReference>
<accession>A0ABW3NHA4</accession>
<evidence type="ECO:0000256" key="1">
    <source>
        <dbReference type="ARBA" id="ARBA00022723"/>
    </source>
</evidence>
<dbReference type="PROSITE" id="PS51128">
    <property type="entry name" value="ZF_DKSA_2"/>
    <property type="match status" value="1"/>
</dbReference>
<evidence type="ECO:0000256" key="4">
    <source>
        <dbReference type="PROSITE-ProRule" id="PRU00510"/>
    </source>
</evidence>
<keyword evidence="3" id="KW-0862">Zinc</keyword>
<dbReference type="EMBL" id="JBHTKK010000018">
    <property type="protein sequence ID" value="MFD1067092.1"/>
    <property type="molecule type" value="Genomic_DNA"/>
</dbReference>
<feature type="domain" description="Zinc finger DksA/TraR C4-type" evidence="6">
    <location>
        <begin position="85"/>
        <end position="112"/>
    </location>
</feature>
<proteinExistence type="predicted"/>
<dbReference type="PANTHER" id="PTHR33823">
    <property type="entry name" value="RNA POLYMERASE-BINDING TRANSCRIPTION FACTOR DKSA-RELATED"/>
    <property type="match status" value="1"/>
</dbReference>
<feature type="region of interest" description="Disordered" evidence="5">
    <location>
        <begin position="184"/>
        <end position="207"/>
    </location>
</feature>
<evidence type="ECO:0000259" key="6">
    <source>
        <dbReference type="Pfam" id="PF01258"/>
    </source>
</evidence>
<dbReference type="RefSeq" id="WP_379593035.1">
    <property type="nucleotide sequence ID" value="NZ_JBHTKK010000018.1"/>
</dbReference>
<dbReference type="PANTHER" id="PTHR33823:SF4">
    <property type="entry name" value="GENERAL STRESS PROTEIN 16O"/>
    <property type="match status" value="1"/>
</dbReference>
<evidence type="ECO:0000256" key="5">
    <source>
        <dbReference type="SAM" id="MobiDB-lite"/>
    </source>
</evidence>
<dbReference type="Proteomes" id="UP001597041">
    <property type="component" value="Unassembled WGS sequence"/>
</dbReference>
<comment type="caution">
    <text evidence="4">Lacks conserved residue(s) required for the propagation of feature annotation.</text>
</comment>
<evidence type="ECO:0000313" key="8">
    <source>
        <dbReference type="Proteomes" id="UP001597041"/>
    </source>
</evidence>
<dbReference type="Gene3D" id="1.20.120.910">
    <property type="entry name" value="DksA, coiled-coil domain"/>
    <property type="match status" value="1"/>
</dbReference>
<evidence type="ECO:0000256" key="3">
    <source>
        <dbReference type="ARBA" id="ARBA00022833"/>
    </source>
</evidence>
<dbReference type="Pfam" id="PF01258">
    <property type="entry name" value="zf-dskA_traR"/>
    <property type="match status" value="1"/>
</dbReference>
<keyword evidence="1" id="KW-0479">Metal-binding</keyword>
<dbReference type="SUPFAM" id="SSF57716">
    <property type="entry name" value="Glucocorticoid receptor-like (DNA-binding domain)"/>
    <property type="match status" value="1"/>
</dbReference>
<feature type="compositionally biased region" description="Acidic residues" evidence="5">
    <location>
        <begin position="197"/>
        <end position="207"/>
    </location>
</feature>
<name>A0ABW3NHA4_9BACI</name>
<gene>
    <name evidence="7" type="ORF">ACFQ19_13810</name>
</gene>
<dbReference type="SUPFAM" id="SSF109635">
    <property type="entry name" value="DnaK suppressor protein DksA, alpha-hairpin domain"/>
    <property type="match status" value="1"/>
</dbReference>
<feature type="region of interest" description="Disordered" evidence="5">
    <location>
        <begin position="147"/>
        <end position="170"/>
    </location>
</feature>
<protein>
    <submittedName>
        <fullName evidence="7">TraR/DksA C4-type zinc finger protein</fullName>
    </submittedName>
</protein>
<dbReference type="InterPro" id="IPR000962">
    <property type="entry name" value="Znf_DskA_TraR"/>
</dbReference>
<dbReference type="NCBIfam" id="TIGR02890">
    <property type="entry name" value="bacill_yteA"/>
    <property type="match status" value="1"/>
</dbReference>